<dbReference type="SUPFAM" id="SSF49303">
    <property type="entry name" value="beta-Galactosidase/glucuronidase domain"/>
    <property type="match status" value="2"/>
</dbReference>
<dbReference type="Gene3D" id="2.60.120.260">
    <property type="entry name" value="Galactose-binding domain-like"/>
    <property type="match status" value="1"/>
</dbReference>
<dbReference type="InterPro" id="IPR011013">
    <property type="entry name" value="Gal_mutarotase_sf_dom"/>
</dbReference>
<dbReference type="InterPro" id="IPR008979">
    <property type="entry name" value="Galactose-bd-like_sf"/>
</dbReference>
<dbReference type="InterPro" id="IPR013783">
    <property type="entry name" value="Ig-like_fold"/>
</dbReference>
<evidence type="ECO:0000256" key="5">
    <source>
        <dbReference type="ARBA" id="ARBA00023295"/>
    </source>
</evidence>
<dbReference type="InterPro" id="IPR006104">
    <property type="entry name" value="Glyco_hydro_2_N"/>
</dbReference>
<dbReference type="Pfam" id="PF16353">
    <property type="entry name" value="LacZ_4"/>
    <property type="match status" value="1"/>
</dbReference>
<name>A0A813FRA1_POLGL</name>
<comment type="catalytic activity">
    <reaction evidence="1">
        <text>Hydrolysis of terminal non-reducing beta-D-galactose residues in beta-D-galactosides.</text>
        <dbReference type="EC" id="3.2.1.23"/>
    </reaction>
</comment>
<dbReference type="Proteomes" id="UP000654075">
    <property type="component" value="Unassembled WGS sequence"/>
</dbReference>
<evidence type="ECO:0000256" key="4">
    <source>
        <dbReference type="ARBA" id="ARBA00022801"/>
    </source>
</evidence>
<dbReference type="PRINTS" id="PR00132">
    <property type="entry name" value="GLHYDRLASE2"/>
</dbReference>
<dbReference type="GO" id="GO:0030246">
    <property type="term" value="F:carbohydrate binding"/>
    <property type="evidence" value="ECO:0007669"/>
    <property type="project" value="InterPro"/>
</dbReference>
<dbReference type="Pfam" id="PF02837">
    <property type="entry name" value="Glyco_hydro_2_N"/>
    <property type="match status" value="1"/>
</dbReference>
<evidence type="ECO:0000256" key="6">
    <source>
        <dbReference type="ARBA" id="ARBA00032230"/>
    </source>
</evidence>
<dbReference type="InterPro" id="IPR036156">
    <property type="entry name" value="Beta-gal/glucu_dom_sf"/>
</dbReference>
<dbReference type="EC" id="3.2.1.23" evidence="3"/>
<dbReference type="InterPro" id="IPR004199">
    <property type="entry name" value="B-gal_small/dom_5"/>
</dbReference>
<dbReference type="SUPFAM" id="SSF49785">
    <property type="entry name" value="Galactose-binding domain-like"/>
    <property type="match status" value="1"/>
</dbReference>
<dbReference type="GO" id="GO:0009341">
    <property type="term" value="C:beta-galactosidase complex"/>
    <property type="evidence" value="ECO:0007669"/>
    <property type="project" value="InterPro"/>
</dbReference>
<accession>A0A813FRA1</accession>
<protein>
    <recommendedName>
        <fullName evidence="3">beta-galactosidase</fullName>
        <ecNumber evidence="3">3.2.1.23</ecNumber>
    </recommendedName>
    <alternativeName>
        <fullName evidence="6">Lactase</fullName>
    </alternativeName>
</protein>
<gene>
    <name evidence="8" type="ORF">PGLA1383_LOCUS34003</name>
</gene>
<evidence type="ECO:0000313" key="8">
    <source>
        <dbReference type="EMBL" id="CAE8616307.1"/>
    </source>
</evidence>
<dbReference type="Gene3D" id="3.20.20.80">
    <property type="entry name" value="Glycosidases"/>
    <property type="match status" value="1"/>
</dbReference>
<evidence type="ECO:0000256" key="2">
    <source>
        <dbReference type="ARBA" id="ARBA00007401"/>
    </source>
</evidence>
<proteinExistence type="inferred from homology"/>
<dbReference type="Gene3D" id="2.70.98.10">
    <property type="match status" value="1"/>
</dbReference>
<dbReference type="Pfam" id="PF00703">
    <property type="entry name" value="Glyco_hydro_2"/>
    <property type="match status" value="1"/>
</dbReference>
<dbReference type="OMA" id="NKEYPRT"/>
<evidence type="ECO:0000256" key="3">
    <source>
        <dbReference type="ARBA" id="ARBA00012756"/>
    </source>
</evidence>
<keyword evidence="4" id="KW-0378">Hydrolase</keyword>
<sequence length="1124" mass="124199">MGSAPSSPEPPKDDIFFNENPAVTNSGREAARAEFFAFESRELAISGQGKSRSGRFMSLNGPWKFFWVPHFAELEDGFEKPSFVPAASWAELEVPAVWELNGYGFPIYVNTRYCFEAKPPKITYLGDDKLYNPTGAYRKTFEPPAEWLDKGLEVFLRIGAVASMCRVWLNGVELGFSSDSKAPAVFKLSPHLVKGQNVLAMKVVAWTTQSYLECQDTWRLSGITRDVEVYARPKQHLQDFAVRASADGSLEVDAELAGQGSGAPGKLSVELLGNGDEPLCKFMLNGAGAKFSGQQKVEGVKPWSAEVPQLYTLLVTLEEQGVVSEVIRHRIGFRTVEIRNSRLCVNGRELLIRGVNHSEFNCRTGRVISKEDMLEDVRLMKMNNFNAVRNSHHPKDPHWYELCDEHGLYVVDEPDIESHGVSFQSDTTLGNREKWVEAHLERTRRTFESHKNNTCIIMWSLGNEAGNGICFEATYDWLKEHEKTGRPIQYEAAREEAYWSTDSLATITRNTDIYCPMYPSPAHLEAYIEQVKGDENARPMILCEYAHAMGNSLGNFTDYWDLFHANNLCQGGFIWDWVDQGLVKPGSPPESRRFLFGGDFGGPDTPSDMNFCCNGLVQPDRAPNPHLHEAKKVMQPVIFEAIDLSKGRVRVRNRYAFRSLEHLEFHWSLLTSQGGAAGEGKVTAKFDNAPNEVLEFSLELPSGIDLFSCYLLIEARTRENAATSIEPAGHVVAWEQWPMGPVAVVPVPLVVSPTVEKPMVTDSPGSLSVTSGYLKVSVSKHTGYLSGLSYGGEELLSSPLVPNFSRPFTDNDYGCFAPLKLLCWTDAAERATMIGQPTVTESAGPDGPAVTVSVDLDIAPKAVPVEHYDSFGELSAACGCQAFGGQVSRLALRYEISAGLVRISAHWDPRDNALFAPLNVGLMMKLVAGFEDVEWLGRGPHESYRDRYVSAKFGRFNGSILDQTFKYCRPQATGNKWETRWMKLTKKAASSGASSCSGLLVAAQSPTPALSMQCHRYDMEDFSGPHDSALLLGATKKYMEDNVRSFVSGGGPAAPALKAGQKFLHGADLVPKLETTVCIDAAQSGLGGIDSWLSPPLAKYRIDKHANLDWSFVLQPIAAHKEAN</sequence>
<dbReference type="SMART" id="SM01038">
    <property type="entry name" value="Bgal_small_N"/>
    <property type="match status" value="1"/>
</dbReference>
<reference evidence="8" key="1">
    <citation type="submission" date="2021-02" db="EMBL/GenBank/DDBJ databases">
        <authorList>
            <person name="Dougan E. K."/>
            <person name="Rhodes N."/>
            <person name="Thang M."/>
            <person name="Chan C."/>
        </authorList>
    </citation>
    <scope>NUCLEOTIDE SEQUENCE</scope>
</reference>
<dbReference type="EMBL" id="CAJNNV010025843">
    <property type="protein sequence ID" value="CAE8616307.1"/>
    <property type="molecule type" value="Genomic_DNA"/>
</dbReference>
<dbReference type="InterPro" id="IPR017853">
    <property type="entry name" value="GH"/>
</dbReference>
<comment type="similarity">
    <text evidence="2">Belongs to the glycosyl hydrolase 2 family.</text>
</comment>
<evidence type="ECO:0000313" key="9">
    <source>
        <dbReference type="Proteomes" id="UP000654075"/>
    </source>
</evidence>
<comment type="caution">
    <text evidence="8">The sequence shown here is derived from an EMBL/GenBank/DDBJ whole genome shotgun (WGS) entry which is preliminary data.</text>
</comment>
<dbReference type="AlphaFoldDB" id="A0A813FRA1"/>
<dbReference type="GO" id="GO:0004565">
    <property type="term" value="F:beta-galactosidase activity"/>
    <property type="evidence" value="ECO:0007669"/>
    <property type="project" value="UniProtKB-EC"/>
</dbReference>
<dbReference type="Gene3D" id="2.60.40.10">
    <property type="entry name" value="Immunoglobulins"/>
    <property type="match status" value="2"/>
</dbReference>
<dbReference type="PANTHER" id="PTHR46323:SF2">
    <property type="entry name" value="BETA-GALACTOSIDASE"/>
    <property type="match status" value="1"/>
</dbReference>
<dbReference type="Pfam" id="PF02929">
    <property type="entry name" value="Bgal_small_N"/>
    <property type="match status" value="1"/>
</dbReference>
<feature type="domain" description="Beta galactosidase small chain/" evidence="7">
    <location>
        <begin position="768"/>
        <end position="1115"/>
    </location>
</feature>
<dbReference type="InterPro" id="IPR006103">
    <property type="entry name" value="Glyco_hydro_2_cat"/>
</dbReference>
<dbReference type="InterPro" id="IPR050347">
    <property type="entry name" value="Bact_Beta-galactosidase"/>
</dbReference>
<dbReference type="PANTHER" id="PTHR46323">
    <property type="entry name" value="BETA-GALACTOSIDASE"/>
    <property type="match status" value="1"/>
</dbReference>
<dbReference type="InterPro" id="IPR006102">
    <property type="entry name" value="Ig-like_GH2"/>
</dbReference>
<dbReference type="InterPro" id="IPR014718">
    <property type="entry name" value="GH-type_carb-bd"/>
</dbReference>
<dbReference type="GO" id="GO:0005990">
    <property type="term" value="P:lactose catabolic process"/>
    <property type="evidence" value="ECO:0007669"/>
    <property type="project" value="TreeGrafter"/>
</dbReference>
<keyword evidence="9" id="KW-1185">Reference proteome</keyword>
<evidence type="ECO:0000256" key="1">
    <source>
        <dbReference type="ARBA" id="ARBA00001412"/>
    </source>
</evidence>
<evidence type="ECO:0000259" key="7">
    <source>
        <dbReference type="SMART" id="SM01038"/>
    </source>
</evidence>
<dbReference type="OrthoDB" id="444796at2759"/>
<organism evidence="8 9">
    <name type="scientific">Polarella glacialis</name>
    <name type="common">Dinoflagellate</name>
    <dbReference type="NCBI Taxonomy" id="89957"/>
    <lineage>
        <taxon>Eukaryota</taxon>
        <taxon>Sar</taxon>
        <taxon>Alveolata</taxon>
        <taxon>Dinophyceae</taxon>
        <taxon>Suessiales</taxon>
        <taxon>Suessiaceae</taxon>
        <taxon>Polarella</taxon>
    </lineage>
</organism>
<dbReference type="SUPFAM" id="SSF74650">
    <property type="entry name" value="Galactose mutarotase-like"/>
    <property type="match status" value="1"/>
</dbReference>
<dbReference type="SUPFAM" id="SSF51445">
    <property type="entry name" value="(Trans)glycosidases"/>
    <property type="match status" value="1"/>
</dbReference>
<keyword evidence="5" id="KW-0326">Glycosidase</keyword>
<dbReference type="InterPro" id="IPR006101">
    <property type="entry name" value="Glyco_hydro_2"/>
</dbReference>
<dbReference type="Pfam" id="PF02836">
    <property type="entry name" value="Glyco_hydro_2_C"/>
    <property type="match status" value="1"/>
</dbReference>
<dbReference type="InterPro" id="IPR032312">
    <property type="entry name" value="LacZ_4"/>
</dbReference>